<reference evidence="1" key="3">
    <citation type="submission" date="2025-09" db="UniProtKB">
        <authorList>
            <consortium name="Ensembl"/>
        </authorList>
    </citation>
    <scope>IDENTIFICATION</scope>
</reference>
<dbReference type="Ensembl" id="ENSTRUT00000077922.1">
    <property type="protein sequence ID" value="ENSTRUP00000069674.1"/>
    <property type="gene ID" value="ENSTRUG00000028387.1"/>
</dbReference>
<accession>A0A674N7I2</accession>
<dbReference type="Proteomes" id="UP000005226">
    <property type="component" value="Chromosome 17"/>
</dbReference>
<evidence type="ECO:0008006" key="3">
    <source>
        <dbReference type="Google" id="ProtNLM"/>
    </source>
</evidence>
<organism evidence="1 2">
    <name type="scientific">Takifugu rubripes</name>
    <name type="common">Japanese pufferfish</name>
    <name type="synonym">Fugu rubripes</name>
    <dbReference type="NCBI Taxonomy" id="31033"/>
    <lineage>
        <taxon>Eukaryota</taxon>
        <taxon>Metazoa</taxon>
        <taxon>Chordata</taxon>
        <taxon>Craniata</taxon>
        <taxon>Vertebrata</taxon>
        <taxon>Euteleostomi</taxon>
        <taxon>Actinopterygii</taxon>
        <taxon>Neopterygii</taxon>
        <taxon>Teleostei</taxon>
        <taxon>Neoteleostei</taxon>
        <taxon>Acanthomorphata</taxon>
        <taxon>Eupercaria</taxon>
        <taxon>Tetraodontiformes</taxon>
        <taxon>Tetradontoidea</taxon>
        <taxon>Tetraodontidae</taxon>
        <taxon>Takifugu</taxon>
    </lineage>
</organism>
<reference evidence="1" key="2">
    <citation type="submission" date="2025-08" db="UniProtKB">
        <authorList>
            <consortium name="Ensembl"/>
        </authorList>
    </citation>
    <scope>IDENTIFICATION</scope>
</reference>
<proteinExistence type="predicted"/>
<name>A0A674N7I2_TAKRU</name>
<evidence type="ECO:0000313" key="2">
    <source>
        <dbReference type="Proteomes" id="UP000005226"/>
    </source>
</evidence>
<reference evidence="1 2" key="1">
    <citation type="journal article" date="2011" name="Genome Biol. Evol.">
        <title>Integration of the genetic map and genome assembly of fugu facilitates insights into distinct features of genome evolution in teleosts and mammals.</title>
        <authorList>
            <person name="Kai W."/>
            <person name="Kikuchi K."/>
            <person name="Tohari S."/>
            <person name="Chew A.K."/>
            <person name="Tay A."/>
            <person name="Fujiwara A."/>
            <person name="Hosoya S."/>
            <person name="Suetake H."/>
            <person name="Naruse K."/>
            <person name="Brenner S."/>
            <person name="Suzuki Y."/>
            <person name="Venkatesh B."/>
        </authorList>
    </citation>
    <scope>NUCLEOTIDE SEQUENCE [LARGE SCALE GENOMIC DNA]</scope>
</reference>
<keyword evidence="2" id="KW-1185">Reference proteome</keyword>
<dbReference type="InParanoid" id="A0A674N7I2"/>
<protein>
    <recommendedName>
        <fullName evidence="3">Transposase</fullName>
    </recommendedName>
</protein>
<dbReference type="AlphaFoldDB" id="A0A674N7I2"/>
<sequence>FRCWLKLPCPLKNTHHIVEKSTISKTLNKNGVHGRTPWRKPFAKEHLDVQQHYWQNILWTGETKTELFGINAQRNV</sequence>
<evidence type="ECO:0000313" key="1">
    <source>
        <dbReference type="Ensembl" id="ENSTRUP00000069674.1"/>
    </source>
</evidence>
<dbReference type="GeneTree" id="ENSGT01030000235350"/>